<sequence>MASTTQHTTLEDDPLRAEEQVTSPNADTGVVSTESEAVDALSVLFRVDCGAIRDENDAPVAIFQQQSVKMDVAIDRSLVIGYETSLYLAQPPKEASNAEDKASTALVLLEDEAKTTLEDDELIADVKWIGGDHFGVGYTSGIFRVFTREGKLLLEQKFHHAAILKVDVSASVSTKPSGNILGRTDPSASVSASDSDGPTPDGEIWILHDDSTVAIVQVQELLQRIRALSYGPTQVGKFRKYALRDQADITTALSCGPARPTIFQSHSRLGVHTVVSVGADPFISFYHAGNDQNSIIHLAHIATAIASRAAGAVWSFAKSWGWSGSVAADGTEGAAEVRSIDEAAEHVAAPLSSVRSFPEDQRRRSRMLVLCPTGRLAAVSDTLGRIMLIDTYRMTIIRMWKGYRYAQVGWMHGVEGKRRSRGLYLVIYSAQRGIVEVWRARYGPRVYSFAIGDSARLFTRYDMQQQRIRCMVLTGGADGLTDMIEVHADAPSASILMKYFTQNKLQEENFLLHQIIGGIQAFVKKKRVDASHTLEQDSVNPLLDDIGQLSSPTSIQSLVDVLLAQDMAFLSASFVLRALEQLQSVLRNGLASHSPSGTELSLLWQLQWRQRVLSAFIGLHTEYHRSKHIIAHAMKDSSTMLAKHVTNDVEIDSARSRLVPWLELYRRAGYNWNDESHESIRQASVRAGQLTWWDFMECFSMPFSDPELPRRRDILALYERTDKSEDFIREAFRALGVPILRTSVRGAPFFALLTFLYTPVLSNVFAVQELQSLHESLFLSPGDFTSMFLEWYFSLPVGAILAIPPPSLSSSFQRWLQPSISTWDFEQDLDQDGHDDLVHSNKRRLSSCPESLGQIYRACIRSQRLVHVFVLSEHCRWGEQQKSKSFEETTLGKFSSIDGGLRWSILQDCLAQAVHLSLRLGRLGRIAVETVENVDDIMRSIALMQLNEGQDLDDLDLGAKPTIEGSTSQDQESNKQDAWVASLEDSRNATQMKSWAAVLKWYPQFADADSLYCFRASLLCAAWNAERSDMHQLEDAVVELQAISSTRLKLAMGVHVWEKYIRVHVVTLITFWEESAAGRKPPRGLQPQIARRFFGIIKNLLTTLHTAVDGSVFIQDEANHNSLDPDAEEDDEEDDEEDEQEDDDDEASNENTHAAFTMSSLTQRRRWNCRVRHLREAFRMKWPPSHEHASLIQSLRSFSVDQVSRHQISDHLSLILLLDSFAATSVTPVSIVRLFANKGRHLCRPETFTSTHQETTSAEKKMIHKERTHFLRQLLRYDETLGFALAEAFELPTEQIREEYVLFLYQCGSDEVADFSLDKMKRPERIVSQLGSIARARLALILSRMKTDPEFAMVMSVLPADLFAWIVAEKSPPLVADAQVAKLDEAPSLTATSMLLLKCLGLMQPTGPEFEKISAMSVLVKDVIARVKHQQQFTRPG</sequence>
<keyword evidence="9" id="KW-1185">Reference proteome</keyword>
<accession>A0A8K1CHW8</accession>
<dbReference type="Pfam" id="PF14656">
    <property type="entry name" value="RAB3GAP2_C"/>
    <property type="match status" value="1"/>
</dbReference>
<dbReference type="EMBL" id="SPLM01000073">
    <property type="protein sequence ID" value="TMW62783.1"/>
    <property type="molecule type" value="Genomic_DNA"/>
</dbReference>
<feature type="domain" description="Rab3GAP regulatory subunit C-terminal" evidence="7">
    <location>
        <begin position="1273"/>
        <end position="1399"/>
    </location>
</feature>
<feature type="region of interest" description="Disordered" evidence="5">
    <location>
        <begin position="1"/>
        <end position="32"/>
    </location>
</feature>
<gene>
    <name evidence="8" type="ORF">Poli38472_005401</name>
</gene>
<dbReference type="InterPro" id="IPR026059">
    <property type="entry name" value="Rab3GAP2"/>
</dbReference>
<evidence type="ECO:0000256" key="2">
    <source>
        <dbReference type="ARBA" id="ARBA00008153"/>
    </source>
</evidence>
<dbReference type="InterPro" id="IPR032839">
    <property type="entry name" value="RAB3GAP_N"/>
</dbReference>
<dbReference type="GO" id="GO:0005096">
    <property type="term" value="F:GTPase activator activity"/>
    <property type="evidence" value="ECO:0007669"/>
    <property type="project" value="UniProtKB-KW"/>
</dbReference>
<evidence type="ECO:0000256" key="1">
    <source>
        <dbReference type="ARBA" id="ARBA00004496"/>
    </source>
</evidence>
<dbReference type="PANTHER" id="PTHR12472">
    <property type="entry name" value="RAB3-GAP REGULATORY DOMAIN"/>
    <property type="match status" value="1"/>
</dbReference>
<evidence type="ECO:0000256" key="5">
    <source>
        <dbReference type="SAM" id="MobiDB-lite"/>
    </source>
</evidence>
<evidence type="ECO:0000256" key="3">
    <source>
        <dbReference type="ARBA" id="ARBA00022468"/>
    </source>
</evidence>
<dbReference type="OrthoDB" id="38572at2759"/>
<feature type="domain" description="Rab3-GAP regulatory subunit N-terminal" evidence="6">
    <location>
        <begin position="123"/>
        <end position="457"/>
    </location>
</feature>
<dbReference type="GO" id="GO:0005737">
    <property type="term" value="C:cytoplasm"/>
    <property type="evidence" value="ECO:0007669"/>
    <property type="project" value="UniProtKB-SubCell"/>
</dbReference>
<evidence type="ECO:0000259" key="6">
    <source>
        <dbReference type="Pfam" id="PF14655"/>
    </source>
</evidence>
<dbReference type="Pfam" id="PF14655">
    <property type="entry name" value="RAB3GAP2_N"/>
    <property type="match status" value="1"/>
</dbReference>
<evidence type="ECO:0000313" key="8">
    <source>
        <dbReference type="EMBL" id="TMW62783.1"/>
    </source>
</evidence>
<feature type="compositionally biased region" description="Low complexity" evidence="5">
    <location>
        <begin position="187"/>
        <end position="196"/>
    </location>
</feature>
<comment type="caution">
    <text evidence="8">The sequence shown here is derived from an EMBL/GenBank/DDBJ whole genome shotgun (WGS) entry which is preliminary data.</text>
</comment>
<feature type="region of interest" description="Disordered" evidence="5">
    <location>
        <begin position="173"/>
        <end position="197"/>
    </location>
</feature>
<dbReference type="Proteomes" id="UP000794436">
    <property type="component" value="Unassembled WGS sequence"/>
</dbReference>
<feature type="compositionally biased region" description="Polar residues" evidence="5">
    <location>
        <begin position="20"/>
        <end position="32"/>
    </location>
</feature>
<dbReference type="InterPro" id="IPR029257">
    <property type="entry name" value="RAB3GAP2_C"/>
</dbReference>
<feature type="compositionally biased region" description="Basic and acidic residues" evidence="5">
    <location>
        <begin position="9"/>
        <end position="19"/>
    </location>
</feature>
<dbReference type="PANTHER" id="PTHR12472:SF0">
    <property type="entry name" value="RAB3 GTPASE-ACTIVATING PROTEIN NON-CATALYTIC SUBUNIT"/>
    <property type="match status" value="1"/>
</dbReference>
<keyword evidence="4" id="KW-0963">Cytoplasm</keyword>
<proteinExistence type="inferred from homology"/>
<name>A0A8K1CHW8_PYTOL</name>
<comment type="similarity">
    <text evidence="2">Belongs to the Rab3-GAP regulatory subunit family.</text>
</comment>
<evidence type="ECO:0000256" key="4">
    <source>
        <dbReference type="ARBA" id="ARBA00022490"/>
    </source>
</evidence>
<comment type="subcellular location">
    <subcellularLocation>
        <location evidence="1">Cytoplasm</location>
    </subcellularLocation>
</comment>
<evidence type="ECO:0000313" key="9">
    <source>
        <dbReference type="Proteomes" id="UP000794436"/>
    </source>
</evidence>
<feature type="region of interest" description="Disordered" evidence="5">
    <location>
        <begin position="1117"/>
        <end position="1157"/>
    </location>
</feature>
<keyword evidence="3" id="KW-0343">GTPase activation</keyword>
<evidence type="ECO:0008006" key="10">
    <source>
        <dbReference type="Google" id="ProtNLM"/>
    </source>
</evidence>
<feature type="compositionally biased region" description="Acidic residues" evidence="5">
    <location>
        <begin position="1125"/>
        <end position="1148"/>
    </location>
</feature>
<organism evidence="8 9">
    <name type="scientific">Pythium oligandrum</name>
    <name type="common">Mycoparasitic fungus</name>
    <dbReference type="NCBI Taxonomy" id="41045"/>
    <lineage>
        <taxon>Eukaryota</taxon>
        <taxon>Sar</taxon>
        <taxon>Stramenopiles</taxon>
        <taxon>Oomycota</taxon>
        <taxon>Peronosporomycetes</taxon>
        <taxon>Pythiales</taxon>
        <taxon>Pythiaceae</taxon>
        <taxon>Pythium</taxon>
    </lineage>
</organism>
<protein>
    <recommendedName>
        <fullName evidence="10">Rab3-GAP regulatory subunit N-terminal domain-containing protein</fullName>
    </recommendedName>
</protein>
<reference evidence="8" key="1">
    <citation type="submission" date="2019-03" db="EMBL/GenBank/DDBJ databases">
        <title>Long read genome sequence of the mycoparasitic Pythium oligandrum ATCC 38472 isolated from sugarbeet rhizosphere.</title>
        <authorList>
            <person name="Gaulin E."/>
        </authorList>
    </citation>
    <scope>NUCLEOTIDE SEQUENCE</scope>
    <source>
        <strain evidence="8">ATCC 38472_TT</strain>
    </source>
</reference>
<feature type="region of interest" description="Disordered" evidence="5">
    <location>
        <begin position="957"/>
        <end position="979"/>
    </location>
</feature>
<evidence type="ECO:0000259" key="7">
    <source>
        <dbReference type="Pfam" id="PF14656"/>
    </source>
</evidence>